<dbReference type="PANTHER" id="PTHR40469:SF2">
    <property type="entry name" value="GALACTOSE-BINDING DOMAIN-LIKE SUPERFAMILY PROTEIN"/>
    <property type="match status" value="1"/>
</dbReference>
<organism evidence="2 3">
    <name type="scientific">Shewanella corallii</name>
    <dbReference type="NCBI Taxonomy" id="560080"/>
    <lineage>
        <taxon>Bacteria</taxon>
        <taxon>Pseudomonadati</taxon>
        <taxon>Pseudomonadota</taxon>
        <taxon>Gammaproteobacteria</taxon>
        <taxon>Alteromonadales</taxon>
        <taxon>Shewanellaceae</taxon>
        <taxon>Shewanella</taxon>
    </lineage>
</organism>
<reference evidence="2 3" key="1">
    <citation type="submission" date="2022-01" db="EMBL/GenBank/DDBJ databases">
        <title>Whole genome-based taxonomy of the Shewanellaceae.</title>
        <authorList>
            <person name="Martin-Rodriguez A.J."/>
        </authorList>
    </citation>
    <scope>NUCLEOTIDE SEQUENCE [LARGE SCALE GENOMIC DNA]</scope>
    <source>
        <strain evidence="2 3">DSM 21332</strain>
    </source>
</reference>
<proteinExistence type="predicted"/>
<keyword evidence="3" id="KW-1185">Reference proteome</keyword>
<dbReference type="Gene3D" id="3.40.50.880">
    <property type="match status" value="1"/>
</dbReference>
<dbReference type="Proteomes" id="UP001202831">
    <property type="component" value="Unassembled WGS sequence"/>
</dbReference>
<accession>A0ABT0NBJ8</accession>
<sequence length="254" mass="29245">MKPKRINAYLVCGGEYHDMDFARLELLKLLAEHPNVRVKVGSDYSDIKTIVQSDFLITYTCNVLPDANQAQLLKAWLSGGHRWFALHGTNSVCRFLSLDPVCVGTPRESPLFMEMLGSQFLAHPPTSDYKVYVTNAEHPLTRGVSNFITCDELYLSEFHGEHECLLHTFFNGTADDFDEGKQWQNDEPRPVMYLHPYHQGQVLYLTLGHCRGTYDMQPLVDEYPNIERCSWELDVYYLLLRRGIEWCMQGEANA</sequence>
<dbReference type="Pfam" id="PF06283">
    <property type="entry name" value="ThuA"/>
    <property type="match status" value="1"/>
</dbReference>
<evidence type="ECO:0000313" key="3">
    <source>
        <dbReference type="Proteomes" id="UP001202831"/>
    </source>
</evidence>
<dbReference type="RefSeq" id="WP_249250066.1">
    <property type="nucleotide sequence ID" value="NZ_JAKIKT010000007.1"/>
</dbReference>
<evidence type="ECO:0000259" key="1">
    <source>
        <dbReference type="Pfam" id="PF06283"/>
    </source>
</evidence>
<gene>
    <name evidence="2" type="ORF">L2725_17160</name>
</gene>
<evidence type="ECO:0000313" key="2">
    <source>
        <dbReference type="EMBL" id="MCL2915485.1"/>
    </source>
</evidence>
<dbReference type="EMBL" id="JAKIKT010000007">
    <property type="protein sequence ID" value="MCL2915485.1"/>
    <property type="molecule type" value="Genomic_DNA"/>
</dbReference>
<comment type="caution">
    <text evidence="2">The sequence shown here is derived from an EMBL/GenBank/DDBJ whole genome shotgun (WGS) entry which is preliminary data.</text>
</comment>
<feature type="domain" description="ThuA-like" evidence="1">
    <location>
        <begin position="21"/>
        <end position="217"/>
    </location>
</feature>
<dbReference type="InterPro" id="IPR029010">
    <property type="entry name" value="ThuA-like"/>
</dbReference>
<protein>
    <submittedName>
        <fullName evidence="2">ThuA domain-containing protein</fullName>
    </submittedName>
</protein>
<dbReference type="SUPFAM" id="SSF52317">
    <property type="entry name" value="Class I glutamine amidotransferase-like"/>
    <property type="match status" value="1"/>
</dbReference>
<dbReference type="InterPro" id="IPR029062">
    <property type="entry name" value="Class_I_gatase-like"/>
</dbReference>
<dbReference type="PANTHER" id="PTHR40469">
    <property type="entry name" value="SECRETED GLYCOSYL HYDROLASE"/>
    <property type="match status" value="1"/>
</dbReference>
<name>A0ABT0NBJ8_9GAMM</name>